<sequence>MIQRHPTYWFEDGDTILHHKMLINDDHESETLYRIHFSKLTSAGSPEFFKSSSQHVTNLSDDVLKVEFSKPMVVDTLDEDISNDLNGCNYVVLDRKSAIDIQDLAHLLDHVYGERKLNAKSDLPRIISLVHITGPDQLNMPALHEEAKMHFVDSLPGNSQELACFQCECAERAMALAIRYDISQARKSLLYYLATQTHQELNVSIPSHIHNTISNLSHSVSSNLISFFTPLLFTPPPTSHMECTDALAEHWMPLVISPAIDDSAMGKPLQTFEKMKNVNWTKYGICEDCVEDKKKEWSEEQDKVWELMDGWISDSAME</sequence>
<dbReference type="EMBL" id="MU806716">
    <property type="protein sequence ID" value="KAJ3833348.1"/>
    <property type="molecule type" value="Genomic_DNA"/>
</dbReference>
<reference evidence="1" key="1">
    <citation type="submission" date="2022-08" db="EMBL/GenBank/DDBJ databases">
        <authorList>
            <consortium name="DOE Joint Genome Institute"/>
            <person name="Min B."/>
            <person name="Riley R."/>
            <person name="Sierra-Patev S."/>
            <person name="Naranjo-Ortiz M."/>
            <person name="Looney B."/>
            <person name="Konkel Z."/>
            <person name="Slot J.C."/>
            <person name="Sakamoto Y."/>
            <person name="Steenwyk J.L."/>
            <person name="Rokas A."/>
            <person name="Carro J."/>
            <person name="Camarero S."/>
            <person name="Ferreira P."/>
            <person name="Molpeceres G."/>
            <person name="Ruiz-Duenas F.J."/>
            <person name="Serrano A."/>
            <person name="Henrissat B."/>
            <person name="Drula E."/>
            <person name="Hughes K.W."/>
            <person name="Mata J.L."/>
            <person name="Ishikawa N.K."/>
            <person name="Vargas-Isla R."/>
            <person name="Ushijima S."/>
            <person name="Smith C.A."/>
            <person name="Ahrendt S."/>
            <person name="Andreopoulos W."/>
            <person name="He G."/>
            <person name="Labutti K."/>
            <person name="Lipzen A."/>
            <person name="Ng V."/>
            <person name="Sandor L."/>
            <person name="Barry K."/>
            <person name="Martinez A.T."/>
            <person name="Xiao Y."/>
            <person name="Gibbons J.G."/>
            <person name="Terashima K."/>
            <person name="Hibbett D.S."/>
            <person name="Grigoriev I.V."/>
        </authorList>
    </citation>
    <scope>NUCLEOTIDE SEQUENCE</scope>
    <source>
        <strain evidence="1">TFB9207</strain>
    </source>
</reference>
<dbReference type="Proteomes" id="UP001163846">
    <property type="component" value="Unassembled WGS sequence"/>
</dbReference>
<evidence type="ECO:0000313" key="2">
    <source>
        <dbReference type="Proteomes" id="UP001163846"/>
    </source>
</evidence>
<name>A0AA38NZ57_9AGAR</name>
<proteinExistence type="predicted"/>
<organism evidence="1 2">
    <name type="scientific">Lentinula raphanica</name>
    <dbReference type="NCBI Taxonomy" id="153919"/>
    <lineage>
        <taxon>Eukaryota</taxon>
        <taxon>Fungi</taxon>
        <taxon>Dikarya</taxon>
        <taxon>Basidiomycota</taxon>
        <taxon>Agaricomycotina</taxon>
        <taxon>Agaricomycetes</taxon>
        <taxon>Agaricomycetidae</taxon>
        <taxon>Agaricales</taxon>
        <taxon>Marasmiineae</taxon>
        <taxon>Omphalotaceae</taxon>
        <taxon>Lentinula</taxon>
    </lineage>
</organism>
<accession>A0AA38NZ57</accession>
<evidence type="ECO:0000313" key="1">
    <source>
        <dbReference type="EMBL" id="KAJ3833348.1"/>
    </source>
</evidence>
<dbReference type="AlphaFoldDB" id="A0AA38NZ57"/>
<gene>
    <name evidence="1" type="ORF">F5878DRAFT_410324</name>
</gene>
<comment type="caution">
    <text evidence="1">The sequence shown here is derived from an EMBL/GenBank/DDBJ whole genome shotgun (WGS) entry which is preliminary data.</text>
</comment>
<protein>
    <submittedName>
        <fullName evidence="1">Uncharacterized protein</fullName>
    </submittedName>
</protein>
<keyword evidence="2" id="KW-1185">Reference proteome</keyword>